<dbReference type="RefSeq" id="WP_183198476.1">
    <property type="nucleotide sequence ID" value="NZ_JACIEK010000001.1"/>
</dbReference>
<dbReference type="AlphaFoldDB" id="A0A7W6EG00"/>
<evidence type="ECO:0000313" key="3">
    <source>
        <dbReference type="Proteomes" id="UP000542776"/>
    </source>
</evidence>
<evidence type="ECO:0000313" key="2">
    <source>
        <dbReference type="EMBL" id="MBB3997199.1"/>
    </source>
</evidence>
<protein>
    <submittedName>
        <fullName evidence="2">Uncharacterized protein</fullName>
    </submittedName>
</protein>
<feature type="compositionally biased region" description="Basic and acidic residues" evidence="1">
    <location>
        <begin position="29"/>
        <end position="40"/>
    </location>
</feature>
<sequence>MADDQKTRGPGRPRKDEIQPGEPYLPEQIDERETTDKPTDGRPQQVGHVDRMPNHPDFHTNRLVEKDIEHDDSDGTPGPVPKGCIEVEVLRRYNPAVVVNDAGNSVSDGNGGFKRVDDSVQNDALAVGRTVRLPKKEAARLIKAGVVTTTENAFDAED</sequence>
<dbReference type="Proteomes" id="UP000542776">
    <property type="component" value="Unassembled WGS sequence"/>
</dbReference>
<proteinExistence type="predicted"/>
<evidence type="ECO:0000256" key="1">
    <source>
        <dbReference type="SAM" id="MobiDB-lite"/>
    </source>
</evidence>
<accession>A0A7W6EG00</accession>
<feature type="compositionally biased region" description="Basic and acidic residues" evidence="1">
    <location>
        <begin position="48"/>
        <end position="69"/>
    </location>
</feature>
<keyword evidence="3" id="KW-1185">Reference proteome</keyword>
<gene>
    <name evidence="2" type="ORF">GGR04_001020</name>
</gene>
<feature type="compositionally biased region" description="Basic and acidic residues" evidence="1">
    <location>
        <begin position="1"/>
        <end position="18"/>
    </location>
</feature>
<comment type="caution">
    <text evidence="2">The sequence shown here is derived from an EMBL/GenBank/DDBJ whole genome shotgun (WGS) entry which is preliminary data.</text>
</comment>
<dbReference type="EMBL" id="JACIEK010000001">
    <property type="protein sequence ID" value="MBB3997199.1"/>
    <property type="molecule type" value="Genomic_DNA"/>
</dbReference>
<organism evidence="2 3">
    <name type="scientific">Aureimonas pseudogalii</name>
    <dbReference type="NCBI Taxonomy" id="1744844"/>
    <lineage>
        <taxon>Bacteria</taxon>
        <taxon>Pseudomonadati</taxon>
        <taxon>Pseudomonadota</taxon>
        <taxon>Alphaproteobacteria</taxon>
        <taxon>Hyphomicrobiales</taxon>
        <taxon>Aurantimonadaceae</taxon>
        <taxon>Aureimonas</taxon>
    </lineage>
</organism>
<feature type="region of interest" description="Disordered" evidence="1">
    <location>
        <begin position="1"/>
        <end position="82"/>
    </location>
</feature>
<reference evidence="2 3" key="1">
    <citation type="submission" date="2020-08" db="EMBL/GenBank/DDBJ databases">
        <title>Genomic Encyclopedia of Type Strains, Phase IV (KMG-IV): sequencing the most valuable type-strain genomes for metagenomic binning, comparative biology and taxonomic classification.</title>
        <authorList>
            <person name="Goeker M."/>
        </authorList>
    </citation>
    <scope>NUCLEOTIDE SEQUENCE [LARGE SCALE GENOMIC DNA]</scope>
    <source>
        <strain evidence="2 3">DSM 102238</strain>
    </source>
</reference>
<name>A0A7W6EG00_9HYPH</name>